<dbReference type="EMBL" id="CP095069">
    <property type="protein sequence ID" value="UOQ69847.1"/>
    <property type="molecule type" value="Genomic_DNA"/>
</dbReference>
<gene>
    <name evidence="1" type="ORF">MUN86_30165</name>
</gene>
<organism evidence="1 2">
    <name type="scientific">Hymenobacter volaticus</name>
    <dbReference type="NCBI Taxonomy" id="2932254"/>
    <lineage>
        <taxon>Bacteria</taxon>
        <taxon>Pseudomonadati</taxon>
        <taxon>Bacteroidota</taxon>
        <taxon>Cytophagia</taxon>
        <taxon>Cytophagales</taxon>
        <taxon>Hymenobacteraceae</taxon>
        <taxon>Hymenobacter</taxon>
    </lineage>
</organism>
<keyword evidence="1" id="KW-0614">Plasmid</keyword>
<name>A0ABY4GGQ5_9BACT</name>
<dbReference type="Proteomes" id="UP000830401">
    <property type="component" value="Plasmid unnamed8"/>
</dbReference>
<proteinExistence type="predicted"/>
<evidence type="ECO:0000313" key="2">
    <source>
        <dbReference type="Proteomes" id="UP000830401"/>
    </source>
</evidence>
<dbReference type="SUPFAM" id="SSF52091">
    <property type="entry name" value="SpoIIaa-like"/>
    <property type="match status" value="1"/>
</dbReference>
<dbReference type="Gene3D" id="3.30.750.24">
    <property type="entry name" value="STAS domain"/>
    <property type="match status" value="1"/>
</dbReference>
<reference evidence="1" key="1">
    <citation type="submission" date="2022-04" db="EMBL/GenBank/DDBJ databases">
        <title>Hymenobacter sp. isolated from the air.</title>
        <authorList>
            <person name="Won M."/>
            <person name="Lee C.-M."/>
            <person name="Woen H.-Y."/>
            <person name="Kwon S.-W."/>
        </authorList>
    </citation>
    <scope>NUCLEOTIDE SEQUENCE</scope>
    <source>
        <strain evidence="1">5420S-77</strain>
        <plasmid evidence="1">unnamed8</plasmid>
    </source>
</reference>
<evidence type="ECO:0000313" key="1">
    <source>
        <dbReference type="EMBL" id="UOQ69847.1"/>
    </source>
</evidence>
<dbReference type="InterPro" id="IPR036513">
    <property type="entry name" value="STAS_dom_sf"/>
</dbReference>
<protein>
    <recommendedName>
        <fullName evidence="3">STAS domain-containing protein</fullName>
    </recommendedName>
</protein>
<evidence type="ECO:0008006" key="3">
    <source>
        <dbReference type="Google" id="ProtNLM"/>
    </source>
</evidence>
<keyword evidence="2" id="KW-1185">Reference proteome</keyword>
<dbReference type="RefSeq" id="WP_245127696.1">
    <property type="nucleotide sequence ID" value="NZ_CP095069.1"/>
</dbReference>
<sequence length="100" mass="11013">MPTSSPAVLSNQASITSLLTVDLDAVDVERLAQALVGKPRVQLMVDCKTLRCQRTLGVSHVVSQLLQLRRSGASIWLHNVNPTLKRCLQVLHLNDLFLLS</sequence>
<geneLocation type="plasmid" evidence="1 2">
    <name>unnamed8</name>
</geneLocation>
<accession>A0ABY4GGQ5</accession>